<proteinExistence type="predicted"/>
<protein>
    <submittedName>
        <fullName evidence="2">Uncharacterized protein</fullName>
    </submittedName>
</protein>
<accession>A0A7W1XBV8</accession>
<evidence type="ECO:0000256" key="1">
    <source>
        <dbReference type="SAM" id="MobiDB-lite"/>
    </source>
</evidence>
<reference evidence="2 3" key="1">
    <citation type="submission" date="2020-07" db="EMBL/GenBank/DDBJ databases">
        <authorList>
            <person name="Feng H."/>
        </authorList>
    </citation>
    <scope>NUCLEOTIDE SEQUENCE [LARGE SCALE GENOMIC DNA]</scope>
    <source>
        <strain evidence="3">s-11</strain>
    </source>
</reference>
<gene>
    <name evidence="2" type="ORF">H1164_13150</name>
</gene>
<evidence type="ECO:0000313" key="2">
    <source>
        <dbReference type="EMBL" id="MBA4543835.1"/>
    </source>
</evidence>
<comment type="caution">
    <text evidence="2">The sequence shown here is derived from an EMBL/GenBank/DDBJ whole genome shotgun (WGS) entry which is preliminary data.</text>
</comment>
<feature type="region of interest" description="Disordered" evidence="1">
    <location>
        <begin position="1"/>
        <end position="32"/>
    </location>
</feature>
<evidence type="ECO:0000313" key="3">
    <source>
        <dbReference type="Proteomes" id="UP000530514"/>
    </source>
</evidence>
<dbReference type="AlphaFoldDB" id="A0A7W1XBV8"/>
<keyword evidence="3" id="KW-1185">Reference proteome</keyword>
<sequence length="69" mass="7563">MNIQTAVKLWPTPTAQDGKNATLPPSQKERDSVPGALIREGQKGQLNPNWVECLMGFPSGWTDIDGQQD</sequence>
<dbReference type="EMBL" id="JACEIP010000022">
    <property type="protein sequence ID" value="MBA4543835.1"/>
    <property type="molecule type" value="Genomic_DNA"/>
</dbReference>
<name>A0A7W1XBV8_9BACL</name>
<organism evidence="2 3">
    <name type="scientific">Thermoactinomyces daqus</name>
    <dbReference type="NCBI Taxonomy" id="1329516"/>
    <lineage>
        <taxon>Bacteria</taxon>
        <taxon>Bacillati</taxon>
        <taxon>Bacillota</taxon>
        <taxon>Bacilli</taxon>
        <taxon>Bacillales</taxon>
        <taxon>Thermoactinomycetaceae</taxon>
        <taxon>Thermoactinomyces</taxon>
    </lineage>
</organism>
<feature type="compositionally biased region" description="Polar residues" evidence="1">
    <location>
        <begin position="13"/>
        <end position="25"/>
    </location>
</feature>
<dbReference type="Proteomes" id="UP000530514">
    <property type="component" value="Unassembled WGS sequence"/>
</dbReference>